<evidence type="ECO:0000313" key="4">
    <source>
        <dbReference type="RefSeq" id="XP_026724616.1"/>
    </source>
</evidence>
<sequence>MTMLCACVVFCVSFGFIQTVPITYNEPYEVNEDYLNSDYNAIVRAARNLMLNPASESLLPLGDASHLEDTGIFQHNDVIRLPTVPTVPSGDFFVMPQIPYIDDRNVLPYVLNADNLQSWRNQYLQTPYIDQPNYETGSMNLESSPYEVDLYPVVHTSLSAALNPVPAIHTLPPVYSTHIHETIPSLEERGDYDLDVLNPENSELSVPNLRISRSRTGDYMDELRHEAIMSNILPTMPVPYVRGTEHYELPQREHFQRPLIGVYPNGAANDCALPLLFNCSPGVVRGTMSDAYPDYVRSGLSETSYRQRRYNPENKHPIKRDSNKLMSILL</sequence>
<dbReference type="KEGG" id="tnl:113491696"/>
<feature type="chain" id="PRO_5044574013" evidence="1">
    <location>
        <begin position="20"/>
        <end position="330"/>
    </location>
</feature>
<organism evidence="2">
    <name type="scientific">Trichoplusia ni</name>
    <name type="common">Cabbage looper</name>
    <dbReference type="NCBI Taxonomy" id="7111"/>
    <lineage>
        <taxon>Eukaryota</taxon>
        <taxon>Metazoa</taxon>
        <taxon>Ecdysozoa</taxon>
        <taxon>Arthropoda</taxon>
        <taxon>Hexapoda</taxon>
        <taxon>Insecta</taxon>
        <taxon>Pterygota</taxon>
        <taxon>Neoptera</taxon>
        <taxon>Endopterygota</taxon>
        <taxon>Lepidoptera</taxon>
        <taxon>Glossata</taxon>
        <taxon>Ditrysia</taxon>
        <taxon>Noctuoidea</taxon>
        <taxon>Noctuidae</taxon>
        <taxon>Plusiinae</taxon>
        <taxon>Trichoplusia</taxon>
    </lineage>
</organism>
<dbReference type="RefSeq" id="XP_026724616.1">
    <property type="nucleotide sequence ID" value="XM_026868815.1"/>
</dbReference>
<keyword evidence="3" id="KW-1185">Reference proteome</keyword>
<keyword evidence="1" id="KW-0732">Signal</keyword>
<reference evidence="2" key="1">
    <citation type="submission" date="2017-01" db="EMBL/GenBank/DDBJ databases">
        <title>Selection of reference genes for RT-qPCR Normalization in Trichoplusia ni Cells during A Baculovirus (AnpeMNPV) Infection.</title>
        <authorList>
            <person name="Zhao Z."/>
            <person name="Wang L."/>
            <person name="Yue D."/>
            <person name="Ye B."/>
            <person name="Li P."/>
            <person name="Zhang B."/>
            <person name="Fan Q."/>
        </authorList>
    </citation>
    <scope>NUCLEOTIDE SEQUENCE</scope>
</reference>
<evidence type="ECO:0000313" key="2">
    <source>
        <dbReference type="EMBL" id="AUD12124.1"/>
    </source>
</evidence>
<feature type="signal peptide" evidence="1">
    <location>
        <begin position="1"/>
        <end position="19"/>
    </location>
</feature>
<accession>A0A2H4WW92</accession>
<dbReference type="Proteomes" id="UP000322000">
    <property type="component" value="Chromosome 3"/>
</dbReference>
<dbReference type="AlphaFoldDB" id="A0A2H4WW92"/>
<dbReference type="OrthoDB" id="7025731at2759"/>
<evidence type="ECO:0000256" key="1">
    <source>
        <dbReference type="SAM" id="SignalP"/>
    </source>
</evidence>
<dbReference type="GeneID" id="113491696"/>
<protein>
    <submittedName>
        <fullName evidence="4">Uncharacterized protein LOC113491696</fullName>
    </submittedName>
</protein>
<dbReference type="EMBL" id="KY514093">
    <property type="protein sequence ID" value="AUD12124.1"/>
    <property type="molecule type" value="mRNA"/>
</dbReference>
<gene>
    <name evidence="4" type="primary">LOC113491696</name>
</gene>
<proteinExistence type="evidence at transcript level"/>
<reference evidence="4" key="2">
    <citation type="submission" date="2025-04" db="UniProtKB">
        <authorList>
            <consortium name="RefSeq"/>
        </authorList>
    </citation>
    <scope>IDENTIFICATION</scope>
</reference>
<name>A0A2H4WW92_TRINI</name>
<evidence type="ECO:0000313" key="3">
    <source>
        <dbReference type="Proteomes" id="UP000322000"/>
    </source>
</evidence>